<proteinExistence type="predicted"/>
<reference evidence="1 2" key="1">
    <citation type="submission" date="2016-03" db="EMBL/GenBank/DDBJ databases">
        <title>Draft genome sequence of Acetobacter malorum CECT 7742, a strain isolated from strawberry vinegar.</title>
        <authorList>
            <person name="Sainz F."/>
            <person name="Mas A."/>
            <person name="Torija M.J."/>
        </authorList>
    </citation>
    <scope>NUCLEOTIDE SEQUENCE [LARGE SCALE GENOMIC DNA]</scope>
    <source>
        <strain evidence="1 2">CECT 7742</strain>
    </source>
</reference>
<evidence type="ECO:0000313" key="2">
    <source>
        <dbReference type="Proteomes" id="UP000077349"/>
    </source>
</evidence>
<accession>A0A177FU17</accession>
<sequence>MLPAPCGQFLRPIAPVIQTAQQTHHHTAGLRQCGLQIQIHRHRVTQPRQTGDLKRGGCALQPLLRVEQAEQVALRKGENHQIRWRQAEVFGLILLIKRPVFPDKEVHKGGPAFSV</sequence>
<dbReference type="EMBL" id="LVHD01000304">
    <property type="protein sequence ID" value="OAG71589.1"/>
    <property type="molecule type" value="Genomic_DNA"/>
</dbReference>
<gene>
    <name evidence="1" type="ORF">Amal_04082</name>
</gene>
<evidence type="ECO:0000313" key="1">
    <source>
        <dbReference type="EMBL" id="OAG71589.1"/>
    </source>
</evidence>
<dbReference type="Proteomes" id="UP000077349">
    <property type="component" value="Unassembled WGS sequence"/>
</dbReference>
<organism evidence="1 2">
    <name type="scientific">Acetobacter malorum</name>
    <dbReference type="NCBI Taxonomy" id="178901"/>
    <lineage>
        <taxon>Bacteria</taxon>
        <taxon>Pseudomonadati</taxon>
        <taxon>Pseudomonadota</taxon>
        <taxon>Alphaproteobacteria</taxon>
        <taxon>Acetobacterales</taxon>
        <taxon>Acetobacteraceae</taxon>
        <taxon>Acetobacter</taxon>
    </lineage>
</organism>
<dbReference type="AlphaFoldDB" id="A0A177FU17"/>
<name>A0A177FU17_9PROT</name>
<comment type="caution">
    <text evidence="1">The sequence shown here is derived from an EMBL/GenBank/DDBJ whole genome shotgun (WGS) entry which is preliminary data.</text>
</comment>
<protein>
    <submittedName>
        <fullName evidence="1">Uncharacterized protein</fullName>
    </submittedName>
</protein>